<dbReference type="PANTHER" id="PTHR10907">
    <property type="entry name" value="REGUCALCIN"/>
    <property type="match status" value="1"/>
</dbReference>
<dbReference type="EMBL" id="JBBJBU010000010">
    <property type="protein sequence ID" value="KAK7203809.1"/>
    <property type="molecule type" value="Genomic_DNA"/>
</dbReference>
<protein>
    <recommendedName>
        <fullName evidence="2">SMP-30/Gluconolactonase/LRE-like region domain-containing protein</fullName>
    </recommendedName>
</protein>
<reference evidence="3 4" key="1">
    <citation type="submission" date="2024-03" db="EMBL/GenBank/DDBJ databases">
        <title>Genome-scale model development and genomic sequencing of the oleaginous clade Lipomyces.</title>
        <authorList>
            <consortium name="Lawrence Berkeley National Laboratory"/>
            <person name="Czajka J.J."/>
            <person name="Han Y."/>
            <person name="Kim J."/>
            <person name="Mondo S.J."/>
            <person name="Hofstad B.A."/>
            <person name="Robles A."/>
            <person name="Haridas S."/>
            <person name="Riley R."/>
            <person name="LaButti K."/>
            <person name="Pangilinan J."/>
            <person name="Andreopoulos W."/>
            <person name="Lipzen A."/>
            <person name="Yan J."/>
            <person name="Wang M."/>
            <person name="Ng V."/>
            <person name="Grigoriev I.V."/>
            <person name="Spatafora J.W."/>
            <person name="Magnuson J.K."/>
            <person name="Baker S.E."/>
            <person name="Pomraning K.R."/>
        </authorList>
    </citation>
    <scope>NUCLEOTIDE SEQUENCE [LARGE SCALE GENOMIC DNA]</scope>
    <source>
        <strain evidence="3 4">Phaff 52-87</strain>
    </source>
</reference>
<dbReference type="Pfam" id="PF08450">
    <property type="entry name" value="SGL"/>
    <property type="match status" value="1"/>
</dbReference>
<keyword evidence="4" id="KW-1185">Reference proteome</keyword>
<feature type="domain" description="SMP-30/Gluconolactonase/LRE-like region" evidence="2">
    <location>
        <begin position="20"/>
        <end position="295"/>
    </location>
</feature>
<accession>A0ABR1F1V6</accession>
<comment type="caution">
    <text evidence="3">The sequence shown here is derived from an EMBL/GenBank/DDBJ whole genome shotgun (WGS) entry which is preliminary data.</text>
</comment>
<dbReference type="PRINTS" id="PR01790">
    <property type="entry name" value="SMP30FAMILY"/>
</dbReference>
<dbReference type="PANTHER" id="PTHR10907:SF47">
    <property type="entry name" value="REGUCALCIN"/>
    <property type="match status" value="1"/>
</dbReference>
<dbReference type="InterPro" id="IPR013658">
    <property type="entry name" value="SGL"/>
</dbReference>
<evidence type="ECO:0000313" key="3">
    <source>
        <dbReference type="EMBL" id="KAK7203809.1"/>
    </source>
</evidence>
<dbReference type="SUPFAM" id="SSF63829">
    <property type="entry name" value="Calcium-dependent phosphotriesterase"/>
    <property type="match status" value="1"/>
</dbReference>
<comment type="similarity">
    <text evidence="1">Belongs to the SMP-30/CGR1 family.</text>
</comment>
<dbReference type="GeneID" id="90038742"/>
<dbReference type="InterPro" id="IPR005511">
    <property type="entry name" value="SMP-30"/>
</dbReference>
<sequence length="339" mass="36993">MSTAPEYHIDQPFLTPHNLLGEGPTYVPSTDEFFFLDIHRCQIAYLKVPTDSATYTVAPSNEAGGAPAIEVFSTSAAVATRTTYPDSPIGVLALLPDSPDRFLVGAKYGFAVASPKKNAELEYKADVYASDPEKRAIMRFNDGNVDPAGRFVAGSMKQENPTSVGSLFKLETDGTASVIFDECAIPNGLQWSADGKTMFHIESTKFTVFAYDYDVSTGTVSNKRPFVVFDNGEECDGMTISEQGDLFIAVWNGRRVEQRCSKTGALKAKYFLPAARVTCPTFGGKNLDELYVTTASLHADDLEYVWTEEDAKKDQGGEIFKFKIPGQNGVPRGVYKGSI</sequence>
<organism evidence="3 4">
    <name type="scientific">Myxozyma melibiosi</name>
    <dbReference type="NCBI Taxonomy" id="54550"/>
    <lineage>
        <taxon>Eukaryota</taxon>
        <taxon>Fungi</taxon>
        <taxon>Dikarya</taxon>
        <taxon>Ascomycota</taxon>
        <taxon>Saccharomycotina</taxon>
        <taxon>Lipomycetes</taxon>
        <taxon>Lipomycetales</taxon>
        <taxon>Lipomycetaceae</taxon>
        <taxon>Myxozyma</taxon>
    </lineage>
</organism>
<dbReference type="Gene3D" id="2.120.10.30">
    <property type="entry name" value="TolB, C-terminal domain"/>
    <property type="match status" value="1"/>
</dbReference>
<evidence type="ECO:0000259" key="2">
    <source>
        <dbReference type="Pfam" id="PF08450"/>
    </source>
</evidence>
<dbReference type="InterPro" id="IPR011042">
    <property type="entry name" value="6-blade_b-propeller_TolB-like"/>
</dbReference>
<gene>
    <name evidence="3" type="ORF">BZA70DRAFT_282139</name>
</gene>
<dbReference type="RefSeq" id="XP_064766842.1">
    <property type="nucleotide sequence ID" value="XM_064913230.1"/>
</dbReference>
<proteinExistence type="inferred from homology"/>
<dbReference type="Proteomes" id="UP001498771">
    <property type="component" value="Unassembled WGS sequence"/>
</dbReference>
<name>A0ABR1F1V6_9ASCO</name>
<evidence type="ECO:0000313" key="4">
    <source>
        <dbReference type="Proteomes" id="UP001498771"/>
    </source>
</evidence>
<evidence type="ECO:0000256" key="1">
    <source>
        <dbReference type="ARBA" id="ARBA00008853"/>
    </source>
</evidence>